<gene>
    <name evidence="2" type="ORF">CINCED_3A002856</name>
</gene>
<dbReference type="EMBL" id="CABPRJ010000951">
    <property type="protein sequence ID" value="VVC31858.1"/>
    <property type="molecule type" value="Genomic_DNA"/>
</dbReference>
<dbReference type="Proteomes" id="UP000325440">
    <property type="component" value="Unassembled WGS sequence"/>
</dbReference>
<keyword evidence="3" id="KW-1185">Reference proteome</keyword>
<accession>A0A5E4MI27</accession>
<feature type="region of interest" description="Disordered" evidence="1">
    <location>
        <begin position="73"/>
        <end position="94"/>
    </location>
</feature>
<evidence type="ECO:0000313" key="3">
    <source>
        <dbReference type="Proteomes" id="UP000325440"/>
    </source>
</evidence>
<evidence type="ECO:0000256" key="1">
    <source>
        <dbReference type="SAM" id="MobiDB-lite"/>
    </source>
</evidence>
<sequence length="94" mass="10050">MCLLSISAEDTLLDCPHWKLLVAWFVYSRSTSLLVTSMASSVDLLAFSPGTLIVSGMTNSQPPRQSVLLLHAGGGHSGSYGIGREDKGDRRLTA</sequence>
<reference evidence="2 3" key="1">
    <citation type="submission" date="2019-08" db="EMBL/GenBank/DDBJ databases">
        <authorList>
            <person name="Alioto T."/>
            <person name="Alioto T."/>
            <person name="Gomez Garrido J."/>
        </authorList>
    </citation>
    <scope>NUCLEOTIDE SEQUENCE [LARGE SCALE GENOMIC DNA]</scope>
</reference>
<organism evidence="2 3">
    <name type="scientific">Cinara cedri</name>
    <dbReference type="NCBI Taxonomy" id="506608"/>
    <lineage>
        <taxon>Eukaryota</taxon>
        <taxon>Metazoa</taxon>
        <taxon>Ecdysozoa</taxon>
        <taxon>Arthropoda</taxon>
        <taxon>Hexapoda</taxon>
        <taxon>Insecta</taxon>
        <taxon>Pterygota</taxon>
        <taxon>Neoptera</taxon>
        <taxon>Paraneoptera</taxon>
        <taxon>Hemiptera</taxon>
        <taxon>Sternorrhyncha</taxon>
        <taxon>Aphidomorpha</taxon>
        <taxon>Aphidoidea</taxon>
        <taxon>Aphididae</taxon>
        <taxon>Lachninae</taxon>
        <taxon>Cinara</taxon>
    </lineage>
</organism>
<feature type="compositionally biased region" description="Basic and acidic residues" evidence="1">
    <location>
        <begin position="83"/>
        <end position="94"/>
    </location>
</feature>
<protein>
    <submittedName>
        <fullName evidence="2">Uncharacterized protein</fullName>
    </submittedName>
</protein>
<evidence type="ECO:0000313" key="2">
    <source>
        <dbReference type="EMBL" id="VVC31858.1"/>
    </source>
</evidence>
<proteinExistence type="predicted"/>
<name>A0A5E4MI27_9HEMI</name>
<dbReference type="AlphaFoldDB" id="A0A5E4MI27"/>